<dbReference type="AlphaFoldDB" id="A0A540WF03"/>
<accession>A0A540WF03</accession>
<keyword evidence="2" id="KW-1185">Reference proteome</keyword>
<dbReference type="Proteomes" id="UP000319103">
    <property type="component" value="Unassembled WGS sequence"/>
</dbReference>
<evidence type="ECO:0000313" key="2">
    <source>
        <dbReference type="Proteomes" id="UP000319103"/>
    </source>
</evidence>
<proteinExistence type="predicted"/>
<dbReference type="EMBL" id="VIGB01000003">
    <property type="protein sequence ID" value="TQF07623.1"/>
    <property type="molecule type" value="Genomic_DNA"/>
</dbReference>
<gene>
    <name evidence="1" type="ORF">E6W39_28225</name>
</gene>
<comment type="caution">
    <text evidence="1">The sequence shown here is derived from an EMBL/GenBank/DDBJ whole genome shotgun (WGS) entry which is preliminary data.</text>
</comment>
<sequence length="104" mass="11520">MNEHGETAGGWGQELDPEAWLWLAGVDYVSGWRAARIAATDVNALLAQCGVERAQLRAVAATDEQGRGFVKLVGLPQGWLRLEELLQIAATYHPENQRKLTDRH</sequence>
<dbReference type="OrthoDB" id="4351011at2"/>
<reference evidence="1 2" key="1">
    <citation type="submission" date="2019-06" db="EMBL/GenBank/DDBJ databases">
        <title>Description of Kitasatospora acidophila sp. nov. isolated from pine grove soil, and reclassification of Streptomyces novaecaesareae to Kitasatospora novaeceasareae comb. nov.</title>
        <authorList>
            <person name="Kim M.J."/>
        </authorList>
    </citation>
    <scope>NUCLEOTIDE SEQUENCE [LARGE SCALE GENOMIC DNA]</scope>
    <source>
        <strain evidence="1 2">MMS16-CNU292</strain>
    </source>
</reference>
<organism evidence="1 2">
    <name type="scientific">Kitasatospora acidiphila</name>
    <dbReference type="NCBI Taxonomy" id="2567942"/>
    <lineage>
        <taxon>Bacteria</taxon>
        <taxon>Bacillati</taxon>
        <taxon>Actinomycetota</taxon>
        <taxon>Actinomycetes</taxon>
        <taxon>Kitasatosporales</taxon>
        <taxon>Streptomycetaceae</taxon>
        <taxon>Kitasatospora</taxon>
    </lineage>
</organism>
<protein>
    <submittedName>
        <fullName evidence="1">Uncharacterized protein</fullName>
    </submittedName>
</protein>
<name>A0A540WF03_9ACTN</name>
<evidence type="ECO:0000313" key="1">
    <source>
        <dbReference type="EMBL" id="TQF07623.1"/>
    </source>
</evidence>